<evidence type="ECO:0000256" key="3">
    <source>
        <dbReference type="ARBA" id="ARBA00022670"/>
    </source>
</evidence>
<comment type="caution">
    <text evidence="14">The sequence shown here is derived from an EMBL/GenBank/DDBJ whole genome shotgun (WGS) entry which is preliminary data.</text>
</comment>
<dbReference type="PANTHER" id="PTHR43221">
    <property type="entry name" value="PROTEASE HTPX"/>
    <property type="match status" value="1"/>
</dbReference>
<gene>
    <name evidence="14" type="ORF">GCM10012282_29170</name>
</gene>
<evidence type="ECO:0000256" key="5">
    <source>
        <dbReference type="ARBA" id="ARBA00022723"/>
    </source>
</evidence>
<protein>
    <recommendedName>
        <fullName evidence="13">Peptidase M48 domain-containing protein</fullName>
    </recommendedName>
</protein>
<dbReference type="GO" id="GO:0046872">
    <property type="term" value="F:metal ion binding"/>
    <property type="evidence" value="ECO:0007669"/>
    <property type="project" value="UniProtKB-KW"/>
</dbReference>
<keyword evidence="7" id="KW-0862">Zinc</keyword>
<dbReference type="EMBL" id="BMMU01000008">
    <property type="protein sequence ID" value="GGJ30699.1"/>
    <property type="molecule type" value="Genomic_DNA"/>
</dbReference>
<dbReference type="InterPro" id="IPR001915">
    <property type="entry name" value="Peptidase_M48"/>
</dbReference>
<feature type="compositionally biased region" description="Pro residues" evidence="11">
    <location>
        <begin position="31"/>
        <end position="47"/>
    </location>
</feature>
<feature type="compositionally biased region" description="Pro residues" evidence="11">
    <location>
        <begin position="176"/>
        <end position="219"/>
    </location>
</feature>
<evidence type="ECO:0000256" key="12">
    <source>
        <dbReference type="SAM" id="Phobius"/>
    </source>
</evidence>
<reference evidence="14" key="2">
    <citation type="submission" date="2020-09" db="EMBL/GenBank/DDBJ databases">
        <authorList>
            <person name="Sun Q."/>
            <person name="Zhou Y."/>
        </authorList>
    </citation>
    <scope>NUCLEOTIDE SEQUENCE</scope>
    <source>
        <strain evidence="14">CGMCC 4.7272</strain>
    </source>
</reference>
<feature type="compositionally biased region" description="Polar residues" evidence="11">
    <location>
        <begin position="49"/>
        <end position="62"/>
    </location>
</feature>
<name>A0A917KWB1_9ACTN</name>
<feature type="transmembrane region" description="Helical" evidence="12">
    <location>
        <begin position="446"/>
        <end position="463"/>
    </location>
</feature>
<evidence type="ECO:0000256" key="6">
    <source>
        <dbReference type="ARBA" id="ARBA00022801"/>
    </source>
</evidence>
<evidence type="ECO:0000256" key="9">
    <source>
        <dbReference type="ARBA" id="ARBA00023049"/>
    </source>
</evidence>
<evidence type="ECO:0000256" key="7">
    <source>
        <dbReference type="ARBA" id="ARBA00022833"/>
    </source>
</evidence>
<dbReference type="Proteomes" id="UP000625682">
    <property type="component" value="Unassembled WGS sequence"/>
</dbReference>
<keyword evidence="9" id="KW-0482">Metalloprotease</keyword>
<sequence length="540" mass="57970">MPQPPSSPPEYPEPSEQPLFPPTYPEQTATPPSPPPQYPGHPAPPYPQDTRQPPQYEGTAQTPAYPGSPQPPAYPAPAAQQPSYPGPAQQPQHARFTEPPAYPGATEPPTYPGSAQPPTYPGAAAPPQYPDSSQPPAHPSATAPPPYPGTAQPPTYPGTTPNQPQPPTYPGAAQNQPPPYPQATAQPIPPQYAPPQQPPTTPTSPFTPPAASPTSPPAPADAATHPHHISTDRGRVHISSQQRRTDATAVGNLLLYLPNFLCSLLVVSMFSLFFGDLAVLVIIVWILSGALVFHRPTESALARRLLHLRHPTPQERAKLEPVWREVTARAGVEGRNYELWVEDSDGLNAVAAAGHIVGVTRFAMNELPNGELAAVMAHELGHHVGGHAWSGLLGYWYAQPGRLAWRFLRAFSVIVFKVSRAFSCFGVGFVVLVLGGIAMATVSTLYGLPLLILGVPYALAAVGRRAELRADEHAAALGFAPMLASVLDKLHQEEQRQTAALTALNNGVAPQESPLSKLLSSHPDHHTRLHHLQPYLQQQR</sequence>
<keyword evidence="10 12" id="KW-0472">Membrane</keyword>
<dbReference type="GO" id="GO:0004222">
    <property type="term" value="F:metalloendopeptidase activity"/>
    <property type="evidence" value="ECO:0007669"/>
    <property type="project" value="InterPro"/>
</dbReference>
<organism evidence="14 15">
    <name type="scientific">Streptomyces lacrimifluminis</name>
    <dbReference type="NCBI Taxonomy" id="1500077"/>
    <lineage>
        <taxon>Bacteria</taxon>
        <taxon>Bacillati</taxon>
        <taxon>Actinomycetota</taxon>
        <taxon>Actinomycetes</taxon>
        <taxon>Kitasatosporales</taxon>
        <taxon>Streptomycetaceae</taxon>
        <taxon>Streptomyces</taxon>
    </lineage>
</organism>
<feature type="compositionally biased region" description="Pro residues" evidence="11">
    <location>
        <begin position="136"/>
        <end position="148"/>
    </location>
</feature>
<comment type="cofactor">
    <cofactor evidence="1">
        <name>Zn(2+)</name>
        <dbReference type="ChEBI" id="CHEBI:29105"/>
    </cofactor>
</comment>
<reference evidence="14" key="1">
    <citation type="journal article" date="2014" name="Int. J. Syst. Evol. Microbiol.">
        <title>Complete genome sequence of Corynebacterium casei LMG S-19264T (=DSM 44701T), isolated from a smear-ripened cheese.</title>
        <authorList>
            <consortium name="US DOE Joint Genome Institute (JGI-PGF)"/>
            <person name="Walter F."/>
            <person name="Albersmeier A."/>
            <person name="Kalinowski J."/>
            <person name="Ruckert C."/>
        </authorList>
    </citation>
    <scope>NUCLEOTIDE SEQUENCE</scope>
    <source>
        <strain evidence="14">CGMCC 4.7272</strain>
    </source>
</reference>
<feature type="compositionally biased region" description="Pro residues" evidence="11">
    <location>
        <begin position="66"/>
        <end position="75"/>
    </location>
</feature>
<dbReference type="InterPro" id="IPR050083">
    <property type="entry name" value="HtpX_protease"/>
</dbReference>
<evidence type="ECO:0000256" key="1">
    <source>
        <dbReference type="ARBA" id="ARBA00001947"/>
    </source>
</evidence>
<evidence type="ECO:0000256" key="8">
    <source>
        <dbReference type="ARBA" id="ARBA00022989"/>
    </source>
</evidence>
<accession>A0A917KWB1</accession>
<feature type="region of interest" description="Disordered" evidence="11">
    <location>
        <begin position="1"/>
        <end position="228"/>
    </location>
</feature>
<evidence type="ECO:0000256" key="4">
    <source>
        <dbReference type="ARBA" id="ARBA00022692"/>
    </source>
</evidence>
<feature type="compositionally biased region" description="Low complexity" evidence="11">
    <location>
        <begin position="149"/>
        <end position="162"/>
    </location>
</feature>
<feature type="domain" description="Peptidase M48" evidence="13">
    <location>
        <begin position="313"/>
        <end position="533"/>
    </location>
</feature>
<evidence type="ECO:0000313" key="15">
    <source>
        <dbReference type="Proteomes" id="UP000625682"/>
    </source>
</evidence>
<evidence type="ECO:0000259" key="13">
    <source>
        <dbReference type="Pfam" id="PF01435"/>
    </source>
</evidence>
<evidence type="ECO:0000256" key="10">
    <source>
        <dbReference type="ARBA" id="ARBA00023136"/>
    </source>
</evidence>
<feature type="compositionally biased region" description="Pro residues" evidence="11">
    <location>
        <begin position="1"/>
        <end position="12"/>
    </location>
</feature>
<dbReference type="RefSeq" id="WP_229695226.1">
    <property type="nucleotide sequence ID" value="NZ_BAABER010000009.1"/>
</dbReference>
<dbReference type="PANTHER" id="PTHR43221:SF2">
    <property type="entry name" value="PROTEASE HTPX HOMOLOG"/>
    <property type="match status" value="1"/>
</dbReference>
<dbReference type="Gene3D" id="3.30.2010.10">
    <property type="entry name" value="Metalloproteases ('zincins'), catalytic domain"/>
    <property type="match status" value="1"/>
</dbReference>
<evidence type="ECO:0000313" key="14">
    <source>
        <dbReference type="EMBL" id="GGJ30699.1"/>
    </source>
</evidence>
<keyword evidence="5" id="KW-0479">Metal-binding</keyword>
<keyword evidence="2" id="KW-1003">Cell membrane</keyword>
<keyword evidence="3" id="KW-0645">Protease</keyword>
<keyword evidence="4 12" id="KW-0812">Transmembrane</keyword>
<dbReference type="AlphaFoldDB" id="A0A917KWB1"/>
<dbReference type="GO" id="GO:0006508">
    <property type="term" value="P:proteolysis"/>
    <property type="evidence" value="ECO:0007669"/>
    <property type="project" value="UniProtKB-KW"/>
</dbReference>
<keyword evidence="8 12" id="KW-1133">Transmembrane helix</keyword>
<feature type="transmembrane region" description="Helical" evidence="12">
    <location>
        <begin position="421"/>
        <end position="440"/>
    </location>
</feature>
<keyword evidence="15" id="KW-1185">Reference proteome</keyword>
<proteinExistence type="predicted"/>
<feature type="compositionally biased region" description="Low complexity" evidence="11">
    <location>
        <begin position="76"/>
        <end position="92"/>
    </location>
</feature>
<evidence type="ECO:0000256" key="2">
    <source>
        <dbReference type="ARBA" id="ARBA00022475"/>
    </source>
</evidence>
<evidence type="ECO:0000256" key="11">
    <source>
        <dbReference type="SAM" id="MobiDB-lite"/>
    </source>
</evidence>
<feature type="transmembrane region" description="Helical" evidence="12">
    <location>
        <begin position="277"/>
        <end position="294"/>
    </location>
</feature>
<keyword evidence="6" id="KW-0378">Hydrolase</keyword>
<dbReference type="Pfam" id="PF01435">
    <property type="entry name" value="Peptidase_M48"/>
    <property type="match status" value="1"/>
</dbReference>